<dbReference type="Gene3D" id="3.20.20.410">
    <property type="entry name" value="Protein of unknown function UPF0759"/>
    <property type="match status" value="1"/>
</dbReference>
<dbReference type="HOGENOM" id="CLU_046519_3_1_2"/>
<sequence length="271" mass="31793">MLLGTCGWSYQEWVGLFYPNNRVAKLPFYAKVFDTVEVDSSFYRMPTKMMVRGWEKATGPLFKFSLKLPKTITHDKRLTEGAEDDLAKFLDVIKPLEESDKLGCLLVQLAPSFSYDEADVLESFLELLPSYIHFAVEFRHESWDRKETWDLLKKYNVANTITESPIEFLSKIVVTSSTHAYVRWHGRGKPIWYDYTYSEEELMPWVDKLKEMEAKVPVTYAYFNNHYNAGAPHNALQFLAMRGELDEMQEKTITRIERKIRRKPSRITDFV</sequence>
<evidence type="ECO:0000313" key="1">
    <source>
        <dbReference type="EMBL" id="AIF82947.1"/>
    </source>
</evidence>
<protein>
    <recommendedName>
        <fullName evidence="3">DUF72 domain-containing protein</fullName>
    </recommendedName>
</protein>
<organism evidence="1 2">
    <name type="scientific">Candidatus Nitrososphaera evergladensis SR1</name>
    <dbReference type="NCBI Taxonomy" id="1459636"/>
    <lineage>
        <taxon>Archaea</taxon>
        <taxon>Nitrososphaerota</taxon>
        <taxon>Nitrososphaeria</taxon>
        <taxon>Nitrososphaerales</taxon>
        <taxon>Nitrososphaeraceae</taxon>
        <taxon>Nitrososphaera</taxon>
    </lineage>
</organism>
<dbReference type="AlphaFoldDB" id="A0A075MQ08"/>
<keyword evidence="2" id="KW-1185">Reference proteome</keyword>
<dbReference type="eggNOG" id="arCOG04291">
    <property type="taxonomic scope" value="Archaea"/>
</dbReference>
<dbReference type="Proteomes" id="UP000028194">
    <property type="component" value="Chromosome"/>
</dbReference>
<dbReference type="KEGG" id="nev:NTE_00871"/>
<dbReference type="InterPro" id="IPR036520">
    <property type="entry name" value="UPF0759_sf"/>
</dbReference>
<name>A0A075MQ08_9ARCH</name>
<dbReference type="InterPro" id="IPR002763">
    <property type="entry name" value="DUF72"/>
</dbReference>
<dbReference type="SUPFAM" id="SSF117396">
    <property type="entry name" value="TM1631-like"/>
    <property type="match status" value="1"/>
</dbReference>
<dbReference type="EMBL" id="CP007174">
    <property type="protein sequence ID" value="AIF82947.1"/>
    <property type="molecule type" value="Genomic_DNA"/>
</dbReference>
<evidence type="ECO:0008006" key="3">
    <source>
        <dbReference type="Google" id="ProtNLM"/>
    </source>
</evidence>
<dbReference type="OrthoDB" id="35747at2157"/>
<reference evidence="1 2" key="1">
    <citation type="journal article" date="2014" name="PLoS ONE">
        <title>Genome Sequence of Candidatus Nitrososphaera evergladensis from Group I.1b Enriched from Everglades Soil Reveals Novel Genomic Features of the Ammonia-Oxidizing Archaea.</title>
        <authorList>
            <person name="Zhalnina K.V."/>
            <person name="Dias R."/>
            <person name="Leonard M.T."/>
            <person name="Dorr de Quadros P."/>
            <person name="Camargo F.A."/>
            <person name="Drew J.C."/>
            <person name="Farmerie W.G."/>
            <person name="Daroub S.H."/>
            <person name="Triplett E.W."/>
        </authorList>
    </citation>
    <scope>NUCLEOTIDE SEQUENCE [LARGE SCALE GENOMIC DNA]</scope>
    <source>
        <strain evidence="1 2">SR1</strain>
    </source>
</reference>
<dbReference type="Pfam" id="PF01904">
    <property type="entry name" value="DUF72"/>
    <property type="match status" value="1"/>
</dbReference>
<dbReference type="GeneID" id="41596713"/>
<evidence type="ECO:0000313" key="2">
    <source>
        <dbReference type="Proteomes" id="UP000028194"/>
    </source>
</evidence>
<accession>A0A075MQ08</accession>
<dbReference type="PANTHER" id="PTHR30348">
    <property type="entry name" value="UNCHARACTERIZED PROTEIN YECE"/>
    <property type="match status" value="1"/>
</dbReference>
<dbReference type="STRING" id="1459636.NTE_00871"/>
<dbReference type="PANTHER" id="PTHR30348:SF4">
    <property type="entry name" value="DUF72 DOMAIN-CONTAINING PROTEIN"/>
    <property type="match status" value="1"/>
</dbReference>
<proteinExistence type="predicted"/>
<dbReference type="RefSeq" id="WP_148699813.1">
    <property type="nucleotide sequence ID" value="NZ_CP007174.1"/>
</dbReference>
<gene>
    <name evidence="1" type="ORF">NTE_00871</name>
</gene>